<feature type="domain" description="Ubiquitin-like" evidence="2">
    <location>
        <begin position="6"/>
        <end position="82"/>
    </location>
</feature>
<feature type="compositionally biased region" description="Low complexity" evidence="1">
    <location>
        <begin position="343"/>
        <end position="364"/>
    </location>
</feature>
<feature type="compositionally biased region" description="Polar residues" evidence="1">
    <location>
        <begin position="377"/>
        <end position="386"/>
    </location>
</feature>
<accession>A0ABP9YXA7</accession>
<dbReference type="PANTHER" id="PTHR15204">
    <property type="entry name" value="LARGE PROLINE-RICH PROTEIN BAG6"/>
    <property type="match status" value="1"/>
</dbReference>
<evidence type="ECO:0000313" key="3">
    <source>
        <dbReference type="EMBL" id="GAA5811493.1"/>
    </source>
</evidence>
<evidence type="ECO:0000313" key="4">
    <source>
        <dbReference type="Proteomes" id="UP001473302"/>
    </source>
</evidence>
<name>A0ABP9YXA7_9FUNG</name>
<feature type="region of interest" description="Disordered" evidence="1">
    <location>
        <begin position="80"/>
        <end position="103"/>
    </location>
</feature>
<keyword evidence="4" id="KW-1185">Reference proteome</keyword>
<feature type="compositionally biased region" description="Low complexity" evidence="1">
    <location>
        <begin position="93"/>
        <end position="102"/>
    </location>
</feature>
<dbReference type="Proteomes" id="UP001473302">
    <property type="component" value="Unassembled WGS sequence"/>
</dbReference>
<dbReference type="PROSITE" id="PS50053">
    <property type="entry name" value="UBIQUITIN_2"/>
    <property type="match status" value="1"/>
</dbReference>
<proteinExistence type="predicted"/>
<dbReference type="InterPro" id="IPR029071">
    <property type="entry name" value="Ubiquitin-like_domsf"/>
</dbReference>
<dbReference type="Pfam" id="PF00240">
    <property type="entry name" value="ubiquitin"/>
    <property type="match status" value="1"/>
</dbReference>
<gene>
    <name evidence="3" type="ORF">MFLAVUS_004930</name>
</gene>
<dbReference type="EMBL" id="BAABUK010000010">
    <property type="protein sequence ID" value="GAA5811493.1"/>
    <property type="molecule type" value="Genomic_DNA"/>
</dbReference>
<feature type="region of interest" description="Disordered" evidence="1">
    <location>
        <begin position="329"/>
        <end position="386"/>
    </location>
</feature>
<evidence type="ECO:0000256" key="1">
    <source>
        <dbReference type="SAM" id="MobiDB-lite"/>
    </source>
</evidence>
<protein>
    <recommendedName>
        <fullName evidence="2">Ubiquitin-like domain-containing protein</fullName>
    </recommendedName>
</protein>
<organism evidence="3 4">
    <name type="scientific">Mucor flavus</name>
    <dbReference type="NCBI Taxonomy" id="439312"/>
    <lineage>
        <taxon>Eukaryota</taxon>
        <taxon>Fungi</taxon>
        <taxon>Fungi incertae sedis</taxon>
        <taxon>Mucoromycota</taxon>
        <taxon>Mucoromycotina</taxon>
        <taxon>Mucoromycetes</taxon>
        <taxon>Mucorales</taxon>
        <taxon>Mucorineae</taxon>
        <taxon>Mucoraceae</taxon>
        <taxon>Mucor</taxon>
    </lineage>
</organism>
<dbReference type="SMART" id="SM00213">
    <property type="entry name" value="UBQ"/>
    <property type="match status" value="1"/>
</dbReference>
<evidence type="ECO:0000259" key="2">
    <source>
        <dbReference type="PROSITE" id="PS50053"/>
    </source>
</evidence>
<dbReference type="InterPro" id="IPR000626">
    <property type="entry name" value="Ubiquitin-like_dom"/>
</dbReference>
<dbReference type="SUPFAM" id="SSF54236">
    <property type="entry name" value="Ubiquitin-like"/>
    <property type="match status" value="1"/>
</dbReference>
<comment type="caution">
    <text evidence="3">The sequence shown here is derived from an EMBL/GenBank/DDBJ whole genome shotgun (WGS) entry which is preliminary data.</text>
</comment>
<reference evidence="3 4" key="1">
    <citation type="submission" date="2024-04" db="EMBL/GenBank/DDBJ databases">
        <title>genome sequences of Mucor flavus KT1a and Helicostylum pulchrum KT1b strains isolated from the surface of a dry-aged beef.</title>
        <authorList>
            <person name="Toyotome T."/>
            <person name="Hosono M."/>
            <person name="Torimaru M."/>
            <person name="Fukuda K."/>
            <person name="Mikami N."/>
        </authorList>
    </citation>
    <scope>NUCLEOTIDE SEQUENCE [LARGE SCALE GENOMIC DNA]</scope>
    <source>
        <strain evidence="3 4">KT1a</strain>
    </source>
</reference>
<dbReference type="PANTHER" id="PTHR15204:SF0">
    <property type="entry name" value="LARGE PROLINE-RICH PROTEIN BAG6"/>
    <property type="match status" value="1"/>
</dbReference>
<dbReference type="Gene3D" id="3.10.20.90">
    <property type="entry name" value="Phosphatidylinositol 3-kinase Catalytic Subunit, Chain A, domain 1"/>
    <property type="match status" value="1"/>
</dbReference>
<sequence>MDTRVIVLSIKSLERQIKSVSLPRNASVLELKAKIQIQFDVEETRQRLIFQGKVLKDDKHLSDYDNLDDGKVIHLIVRPIGAPHNPNNDEPSRNTTRPTTTRQLSEGYAVITLDASMNDLPLGQSLMSSLMSNLLPPSSPSQTRPTGLLHALRSLNGTSTSIRDYVRQERRNGLDGLLDIMSTRPSSITLPVPSSVEMRLSRTLSYIREIRSLLDTPITETDNNRPNQIRHSSIQAIRESRELLQSVGRNNHAAQVGLVLEELADLTTVLAPWLTNMAQSLRTDDNGRTSNQQLAHVLRTARIVQILSLIHHFLGSVLSTVETEGGVRTTYTTTRDTIPETWSTNNNNNRRPSSSSTPSSSFSSAPKRKQDDKDEQGSSSSKKVKE</sequence>